<dbReference type="InterPro" id="IPR052032">
    <property type="entry name" value="ATP-dep_AA_Ligase"/>
</dbReference>
<keyword evidence="2 4" id="KW-0547">Nucleotide-binding</keyword>
<dbReference type="AlphaFoldDB" id="A0A7S2KBH8"/>
<name>A0A7S2KBH8_9STRA</name>
<dbReference type="PANTHER" id="PTHR43585:SF2">
    <property type="entry name" value="ATP-GRASP ENZYME FSQD"/>
    <property type="match status" value="1"/>
</dbReference>
<organism evidence="6">
    <name type="scientific">Skeletonema marinoi</name>
    <dbReference type="NCBI Taxonomy" id="267567"/>
    <lineage>
        <taxon>Eukaryota</taxon>
        <taxon>Sar</taxon>
        <taxon>Stramenopiles</taxon>
        <taxon>Ochrophyta</taxon>
        <taxon>Bacillariophyta</taxon>
        <taxon>Coscinodiscophyceae</taxon>
        <taxon>Thalassiosirophycidae</taxon>
        <taxon>Thalassiosirales</taxon>
        <taxon>Skeletonemataceae</taxon>
        <taxon>Skeletonema</taxon>
        <taxon>Skeletonema marinoi-dohrnii complex</taxon>
    </lineage>
</organism>
<dbReference type="SUPFAM" id="SSF56059">
    <property type="entry name" value="Glutathione synthetase ATP-binding domain-like"/>
    <property type="match status" value="2"/>
</dbReference>
<keyword evidence="3 4" id="KW-0067">ATP-binding</keyword>
<protein>
    <recommendedName>
        <fullName evidence="5">ATP-grasp domain-containing protein</fullName>
    </recommendedName>
</protein>
<keyword evidence="1" id="KW-0436">Ligase</keyword>
<evidence type="ECO:0000259" key="5">
    <source>
        <dbReference type="PROSITE" id="PS50975"/>
    </source>
</evidence>
<gene>
    <name evidence="6" type="ORF">SMAR0320_LOCUS180</name>
</gene>
<dbReference type="GO" id="GO:0005524">
    <property type="term" value="F:ATP binding"/>
    <property type="evidence" value="ECO:0007669"/>
    <property type="project" value="UniProtKB-UniRule"/>
</dbReference>
<evidence type="ECO:0000256" key="3">
    <source>
        <dbReference type="ARBA" id="ARBA00022840"/>
    </source>
</evidence>
<dbReference type="Gene3D" id="3.30.470.20">
    <property type="entry name" value="ATP-grasp fold, B domain"/>
    <property type="match status" value="2"/>
</dbReference>
<accession>A0A7S2KBH8</accession>
<dbReference type="GO" id="GO:0016874">
    <property type="term" value="F:ligase activity"/>
    <property type="evidence" value="ECO:0007669"/>
    <property type="project" value="UniProtKB-KW"/>
</dbReference>
<sequence>MTNLLNPSQQLILIVDPYSTGCMVAQEITKRGYQIMAIWTKGFSNEMKTHVPVSCRDLTYVDEVQDELHWSLGDLVRAVDQAKDRAARKIGKDDGYYTIVGCIAGGEAGVDMADLLSEKLGVLSNGTKGDFANRRDKRVQQDLVRDAGLRAVRQACGEKFEDVEEFLGSEQFPVVLKPTDSAGSDGVKLCHSFEQAKEHFHHLLTVEAVNGGYNTQVLCQEFLQGKEYVVDHVSRNGVHKTMMVWVYDKRPRNGSQFVYFGMLPIDPTSDEAKVLIPYTRGVLDALGMRHGPSHGEIIITNDGPCLVEMNCRAHGGDGNWTPLARALTGSYCQVDVTANAYLDEEEFHKVPDVPPSPLKAHGLEINLVSYSKGKVKSMPGFDVIKKLPSFVWLSPAVSIGSEVEYTIDLITSPGCCVLMNSDKDVLKKDVDFIRYLEEINGLFVYETKGESLARPNVNTFGLGSLPSGKKSHHKRSSTLDRPGLLRIMSQDRPELRMGLGLRKRMTTVDASREVVVVTDPYSTGCLIVKEVQSRGYKVIVLWTRGFSEEMKKHVPLSCGKMNYFAEVDEAEDVGETTRQLYKAAGALRIVACIAGGEAGVDAADVLSERLLVRTNGAQGVFANRRDKKVQQELLKAAGMRSVRQAAGTEWNDTVESFLKNETYPVVLKPTDSAGSDGVKLCHNYEEAKEHFHALFEIEAVNGGFNTEVLCQEFLRGKEYVVDTVSRDGEHKTCAVWVYDKRAANGAAFVYFGMVPIDTSTQEAKLLINYCNRTLDALKMQNGPSHAEIILTASGPCLVEMNCRAQGGDGNWQQLAQALTGGYSQVEASVDAYLDKKAFSVLPQIPPSPAKAFGQEVILVSYAEGEVVATPGYDVIKKLESFVYLETGVATGSHVEHTVDLVTSVGSVVLLHQDEDVVKKDIATIRELEKNNKLFDFVKNSMMMKAVSTLNFQNLSLSNVM</sequence>
<feature type="domain" description="ATP-grasp" evidence="5">
    <location>
        <begin position="631"/>
        <end position="833"/>
    </location>
</feature>
<dbReference type="Pfam" id="PF13535">
    <property type="entry name" value="ATP-grasp_4"/>
    <property type="match status" value="2"/>
</dbReference>
<dbReference type="SMART" id="SM01209">
    <property type="entry name" value="GARS_A"/>
    <property type="match status" value="1"/>
</dbReference>
<dbReference type="EMBL" id="HBGZ01000257">
    <property type="protein sequence ID" value="CAD9569952.1"/>
    <property type="molecule type" value="Transcribed_RNA"/>
</dbReference>
<evidence type="ECO:0000256" key="4">
    <source>
        <dbReference type="PROSITE-ProRule" id="PRU00409"/>
    </source>
</evidence>
<feature type="domain" description="ATP-grasp" evidence="5">
    <location>
        <begin position="141"/>
        <end position="340"/>
    </location>
</feature>
<dbReference type="PROSITE" id="PS50975">
    <property type="entry name" value="ATP_GRASP"/>
    <property type="match status" value="2"/>
</dbReference>
<reference evidence="6" key="1">
    <citation type="submission" date="2021-01" db="EMBL/GenBank/DDBJ databases">
        <authorList>
            <person name="Corre E."/>
            <person name="Pelletier E."/>
            <person name="Niang G."/>
            <person name="Scheremetjew M."/>
            <person name="Finn R."/>
            <person name="Kale V."/>
            <person name="Holt S."/>
            <person name="Cochrane G."/>
            <person name="Meng A."/>
            <person name="Brown T."/>
            <person name="Cohen L."/>
        </authorList>
    </citation>
    <scope>NUCLEOTIDE SEQUENCE</scope>
    <source>
        <strain evidence="6">SM1012Den-03</strain>
    </source>
</reference>
<dbReference type="GO" id="GO:0046872">
    <property type="term" value="F:metal ion binding"/>
    <property type="evidence" value="ECO:0007669"/>
    <property type="project" value="InterPro"/>
</dbReference>
<evidence type="ECO:0000256" key="1">
    <source>
        <dbReference type="ARBA" id="ARBA00022598"/>
    </source>
</evidence>
<evidence type="ECO:0000256" key="2">
    <source>
        <dbReference type="ARBA" id="ARBA00022741"/>
    </source>
</evidence>
<proteinExistence type="predicted"/>
<dbReference type="PANTHER" id="PTHR43585">
    <property type="entry name" value="FUMIPYRROLE BIOSYNTHESIS PROTEIN C"/>
    <property type="match status" value="1"/>
</dbReference>
<dbReference type="InterPro" id="IPR011761">
    <property type="entry name" value="ATP-grasp"/>
</dbReference>
<evidence type="ECO:0000313" key="6">
    <source>
        <dbReference type="EMBL" id="CAD9569952.1"/>
    </source>
</evidence>